<dbReference type="Gene3D" id="2.60.120.460">
    <property type="entry name" value="YjbQ-like"/>
    <property type="match status" value="1"/>
</dbReference>
<proteinExistence type="predicted"/>
<dbReference type="Pfam" id="PF01894">
    <property type="entry name" value="YjbQ"/>
    <property type="match status" value="1"/>
</dbReference>
<evidence type="ECO:0000313" key="1">
    <source>
        <dbReference type="EMBL" id="CAB4278794.1"/>
    </source>
</evidence>
<dbReference type="SUPFAM" id="SSF111038">
    <property type="entry name" value="YjbQ-like"/>
    <property type="match status" value="1"/>
</dbReference>
<dbReference type="InterPro" id="IPR001602">
    <property type="entry name" value="UPF0047_YjbQ-like"/>
</dbReference>
<accession>A0A6J5UTX3</accession>
<dbReference type="PANTHER" id="PTHR30615">
    <property type="entry name" value="UNCHARACTERIZED PROTEIN YJBQ-RELATED"/>
    <property type="match status" value="1"/>
</dbReference>
<dbReference type="AlphaFoldDB" id="A0A6J5UTX3"/>
<dbReference type="InterPro" id="IPR035917">
    <property type="entry name" value="YjbQ-like_sf"/>
</dbReference>
<dbReference type="Proteomes" id="UP000507222">
    <property type="component" value="Unassembled WGS sequence"/>
</dbReference>
<name>A0A6J5UTX3_PRUAR</name>
<evidence type="ECO:0000313" key="2">
    <source>
        <dbReference type="Proteomes" id="UP000507222"/>
    </source>
</evidence>
<protein>
    <recommendedName>
        <fullName evidence="3">Secondary thiamine-phosphate synthase enzyme</fullName>
    </recommendedName>
</protein>
<dbReference type="EMBL" id="CAEKDK010000005">
    <property type="protein sequence ID" value="CAB4278794.1"/>
    <property type="molecule type" value="Genomic_DNA"/>
</dbReference>
<organism evidence="1 2">
    <name type="scientific">Prunus armeniaca</name>
    <name type="common">Apricot</name>
    <name type="synonym">Armeniaca vulgaris</name>
    <dbReference type="NCBI Taxonomy" id="36596"/>
    <lineage>
        <taxon>Eukaryota</taxon>
        <taxon>Viridiplantae</taxon>
        <taxon>Streptophyta</taxon>
        <taxon>Embryophyta</taxon>
        <taxon>Tracheophyta</taxon>
        <taxon>Spermatophyta</taxon>
        <taxon>Magnoliopsida</taxon>
        <taxon>eudicotyledons</taxon>
        <taxon>Gunneridae</taxon>
        <taxon>Pentapetalae</taxon>
        <taxon>rosids</taxon>
        <taxon>fabids</taxon>
        <taxon>Rosales</taxon>
        <taxon>Rosaceae</taxon>
        <taxon>Amygdaloideae</taxon>
        <taxon>Amygdaleae</taxon>
        <taxon>Prunus</taxon>
    </lineage>
</organism>
<dbReference type="PANTHER" id="PTHR30615:SF16">
    <property type="entry name" value="SECONDARY THIAMINE-PHOSPHATE SYNTHASE ENZYME"/>
    <property type="match status" value="1"/>
</dbReference>
<gene>
    <name evidence="1" type="ORF">CURHAP_LOCUS30628</name>
</gene>
<dbReference type="NCBIfam" id="TIGR00149">
    <property type="entry name" value="TIGR00149_YjbQ"/>
    <property type="match status" value="1"/>
</dbReference>
<evidence type="ECO:0008006" key="3">
    <source>
        <dbReference type="Google" id="ProtNLM"/>
    </source>
</evidence>
<reference evidence="1 2" key="1">
    <citation type="submission" date="2020-05" db="EMBL/GenBank/DDBJ databases">
        <authorList>
            <person name="Campoy J."/>
            <person name="Schneeberger K."/>
            <person name="Spophaly S."/>
        </authorList>
    </citation>
    <scope>NUCLEOTIDE SEQUENCE [LARGE SCALE GENOMIC DNA]</scope>
    <source>
        <strain evidence="1">PruArmRojPasFocal</strain>
    </source>
</reference>
<sequence>MEERRDWKRCARTCAKGQVFLLSSQCGEGFINDLCISQSPTFGLLDQTIGNINANAAELSVIGTVSVSGSRRQVFFGRAPSTTVNDPNSMAAAGPKWAQKTITLPPQRRDCHLITPQIVKEIGQELSHFNCGLAHLFLQHTTASLTINENVDSDVRDDTETFLNRIVPEGTSAPWKHTLEAWVPITNGKLNMGPWQGIWLCEHRDYPTGRKVVVTLNGI</sequence>